<evidence type="ECO:0000256" key="7">
    <source>
        <dbReference type="SAM" id="Phobius"/>
    </source>
</evidence>
<dbReference type="EMBL" id="BCLY01000017">
    <property type="protein sequence ID" value="GAQ12303.1"/>
    <property type="molecule type" value="Genomic_DNA"/>
</dbReference>
<dbReference type="Gene3D" id="1.20.1250.20">
    <property type="entry name" value="MFS general substrate transporter like domains"/>
    <property type="match status" value="1"/>
</dbReference>
<feature type="transmembrane region" description="Helical" evidence="7">
    <location>
        <begin position="277"/>
        <end position="297"/>
    </location>
</feature>
<comment type="subcellular location">
    <subcellularLocation>
        <location evidence="1">Cell membrane</location>
        <topology evidence="1">Multi-pass membrane protein</topology>
    </subcellularLocation>
</comment>
<dbReference type="AlphaFoldDB" id="A0AAN4TEV2"/>
<feature type="transmembrane region" description="Helical" evidence="7">
    <location>
        <begin position="122"/>
        <end position="142"/>
    </location>
</feature>
<dbReference type="PANTHER" id="PTHR23502">
    <property type="entry name" value="MAJOR FACILITATOR SUPERFAMILY"/>
    <property type="match status" value="1"/>
</dbReference>
<dbReference type="GO" id="GO:0022857">
    <property type="term" value="F:transmembrane transporter activity"/>
    <property type="evidence" value="ECO:0007669"/>
    <property type="project" value="InterPro"/>
</dbReference>
<gene>
    <name evidence="8" type="ORF">ALT_9624</name>
</gene>
<evidence type="ECO:0000256" key="4">
    <source>
        <dbReference type="ARBA" id="ARBA00022692"/>
    </source>
</evidence>
<dbReference type="InterPro" id="IPR036259">
    <property type="entry name" value="MFS_trans_sf"/>
</dbReference>
<evidence type="ECO:0000256" key="3">
    <source>
        <dbReference type="ARBA" id="ARBA00022475"/>
    </source>
</evidence>
<feature type="transmembrane region" description="Helical" evidence="7">
    <location>
        <begin position="371"/>
        <end position="391"/>
    </location>
</feature>
<sequence>MAHQQVPKSLSFWRLLLDHSALTQEVLNHDYAGSGTESDPYIVRWLDRDPRNPINFPIRWKVMITLSTAFATLMVSLSSSAYVGSIQGVIEEFHVSKTVATLGPALGPMIGGFLGMNAGWRWVQGLLAASLGLAWIVMALSVPETYAPVLLRKRAKALSTITGDCYRSTLDITRGNISVRSRFQAVVLRPWTLLLREPIVLLLAFYAAVIYGTLYMLFAAFPIVYEEQRGWNPGVGGLPFLGVMVGTLLGALYTLYDNKRFVKVEQQCNGRAPPEARLPPCMVSAVSIPIGLFWFAWTNYPSIHWMASVASLVPFGFGLILVYLGIVNYLIDSYTSFAASALAGMSILRYLFGAVFPLFTTYMYEGLGIHWASSIPAFISVLCMPLPFLFYKYGPTIREHCKYAAISQQQLRQLQAVVGGTQPGPPVREAV</sequence>
<dbReference type="PANTHER" id="PTHR23502:SF186">
    <property type="entry name" value="MAJOR FACILITATOR SUPERFAMILY (MFS) PROFILE DOMAIN-CONTAINING PROTEIN"/>
    <property type="match status" value="1"/>
</dbReference>
<keyword evidence="3" id="KW-1003">Cell membrane</keyword>
<evidence type="ECO:0000256" key="2">
    <source>
        <dbReference type="ARBA" id="ARBA00022448"/>
    </source>
</evidence>
<dbReference type="InterPro" id="IPR011701">
    <property type="entry name" value="MFS"/>
</dbReference>
<evidence type="ECO:0000313" key="8">
    <source>
        <dbReference type="EMBL" id="GAQ12303.1"/>
    </source>
</evidence>
<dbReference type="Pfam" id="PF07690">
    <property type="entry name" value="MFS_1"/>
    <property type="match status" value="1"/>
</dbReference>
<name>A0AAN4TEV2_ASPLE</name>
<keyword evidence="4 7" id="KW-0812">Transmembrane</keyword>
<comment type="caution">
    <text evidence="8">The sequence shown here is derived from an EMBL/GenBank/DDBJ whole genome shotgun (WGS) entry which is preliminary data.</text>
</comment>
<feature type="transmembrane region" description="Helical" evidence="7">
    <location>
        <begin position="199"/>
        <end position="225"/>
    </location>
</feature>
<keyword evidence="2" id="KW-0813">Transport</keyword>
<keyword evidence="5 7" id="KW-1133">Transmembrane helix</keyword>
<reference evidence="8 9" key="1">
    <citation type="submission" date="2015-11" db="EMBL/GenBank/DDBJ databases">
        <title>Aspergillus lentulus strain IFM 54703T.</title>
        <authorList>
            <person name="Kusuya Y."/>
            <person name="Sakai K."/>
            <person name="Kamei K."/>
            <person name="Takahashi H."/>
            <person name="Yaguchi T."/>
        </authorList>
    </citation>
    <scope>NUCLEOTIDE SEQUENCE [LARGE SCALE GENOMIC DNA]</scope>
    <source>
        <strain evidence="8 9">IFM 54703</strain>
    </source>
</reference>
<feature type="transmembrane region" description="Helical" evidence="7">
    <location>
        <begin position="337"/>
        <end position="359"/>
    </location>
</feature>
<keyword evidence="6 7" id="KW-0472">Membrane</keyword>
<dbReference type="SUPFAM" id="SSF103473">
    <property type="entry name" value="MFS general substrate transporter"/>
    <property type="match status" value="1"/>
</dbReference>
<accession>A0AAN4TEV2</accession>
<evidence type="ECO:0000256" key="1">
    <source>
        <dbReference type="ARBA" id="ARBA00004651"/>
    </source>
</evidence>
<feature type="transmembrane region" description="Helical" evidence="7">
    <location>
        <begin position="62"/>
        <end position="83"/>
    </location>
</feature>
<evidence type="ECO:0000256" key="5">
    <source>
        <dbReference type="ARBA" id="ARBA00022989"/>
    </source>
</evidence>
<protein>
    <submittedName>
        <fullName evidence="8">Uncharacterized MFS-type transporter C530.15c</fullName>
    </submittedName>
</protein>
<evidence type="ECO:0000256" key="6">
    <source>
        <dbReference type="ARBA" id="ARBA00023136"/>
    </source>
</evidence>
<dbReference type="Proteomes" id="UP000051487">
    <property type="component" value="Unassembled WGS sequence"/>
</dbReference>
<organism evidence="8 9">
    <name type="scientific">Aspergillus lentulus</name>
    <dbReference type="NCBI Taxonomy" id="293939"/>
    <lineage>
        <taxon>Eukaryota</taxon>
        <taxon>Fungi</taxon>
        <taxon>Dikarya</taxon>
        <taxon>Ascomycota</taxon>
        <taxon>Pezizomycotina</taxon>
        <taxon>Eurotiomycetes</taxon>
        <taxon>Eurotiomycetidae</taxon>
        <taxon>Eurotiales</taxon>
        <taxon>Aspergillaceae</taxon>
        <taxon>Aspergillus</taxon>
        <taxon>Aspergillus subgen. Fumigati</taxon>
    </lineage>
</organism>
<feature type="transmembrane region" description="Helical" evidence="7">
    <location>
        <begin position="237"/>
        <end position="256"/>
    </location>
</feature>
<feature type="transmembrane region" description="Helical" evidence="7">
    <location>
        <begin position="303"/>
        <end position="325"/>
    </location>
</feature>
<evidence type="ECO:0000313" key="9">
    <source>
        <dbReference type="Proteomes" id="UP000051487"/>
    </source>
</evidence>
<feature type="transmembrane region" description="Helical" evidence="7">
    <location>
        <begin position="95"/>
        <end position="116"/>
    </location>
</feature>
<proteinExistence type="predicted"/>
<dbReference type="GO" id="GO:0005886">
    <property type="term" value="C:plasma membrane"/>
    <property type="evidence" value="ECO:0007669"/>
    <property type="project" value="UniProtKB-SubCell"/>
</dbReference>